<protein>
    <submittedName>
        <fullName evidence="3">Amidohydrolase family protein</fullName>
    </submittedName>
</protein>
<dbReference type="InterPro" id="IPR032466">
    <property type="entry name" value="Metal_Hydrolase"/>
</dbReference>
<dbReference type="RefSeq" id="WP_243798764.1">
    <property type="nucleotide sequence ID" value="NZ_JALHAT010000008.1"/>
</dbReference>
<dbReference type="SUPFAM" id="SSF51556">
    <property type="entry name" value="Metallo-dependent hydrolases"/>
    <property type="match status" value="1"/>
</dbReference>
<evidence type="ECO:0000313" key="3">
    <source>
        <dbReference type="EMBL" id="MCJ1960543.1"/>
    </source>
</evidence>
<evidence type="ECO:0000256" key="1">
    <source>
        <dbReference type="SAM" id="SignalP"/>
    </source>
</evidence>
<organism evidence="3 4">
    <name type="scientific">Novosphingobium mangrovi</name>
    <name type="common">ex Hu et al. 2023</name>
    <dbReference type="NCBI Taxonomy" id="2930094"/>
    <lineage>
        <taxon>Bacteria</taxon>
        <taxon>Pseudomonadati</taxon>
        <taxon>Pseudomonadota</taxon>
        <taxon>Alphaproteobacteria</taxon>
        <taxon>Sphingomonadales</taxon>
        <taxon>Sphingomonadaceae</taxon>
        <taxon>Novosphingobium</taxon>
    </lineage>
</organism>
<dbReference type="InterPro" id="IPR006680">
    <property type="entry name" value="Amidohydro-rel"/>
</dbReference>
<sequence>MRPTRTALLRALPFVALALAPLGQSALARDAVVHAGTLFDGEATRSNVSIVIADDRIVAVEDGFVTREGAEVIDLSGETVLPGFIDTHDHVTMGYSGKNPVAERAQKTDIDTALEAVAYARATLLGGFTSIRDVGGETSIVVGLKKAIAAGEIEGPRMWVSGYPLGPTGGHGDPQNGMSPELDFHSEGRVIDGPIEARKIVRGMHRDGVNLIKIMPSGGVLSIGDDPNHQTMTDDEIKAVVDTAHSLGIKVAAHAHGKTAILHASQLGVDSIEHGSFGDAETDKAMKANGTYLVPTLLVAETVVQIAKTHPETLNPSAAAKALEVGPIVMSNLGRAYKAGVKIAFGTDQSLAPHGTNAKEFALLVRAGMTPRDAIRAATVNAADLLGASDVVGSLTPGHYADLVAVKGDPFADITLLENVDFVMKGGEVVKANGKAK</sequence>
<feature type="domain" description="Amidohydrolase-related" evidence="2">
    <location>
        <begin position="79"/>
        <end position="430"/>
    </location>
</feature>
<feature type="signal peptide" evidence="1">
    <location>
        <begin position="1"/>
        <end position="28"/>
    </location>
</feature>
<gene>
    <name evidence="3" type="ORF">MTR65_07625</name>
</gene>
<comment type="caution">
    <text evidence="3">The sequence shown here is derived from an EMBL/GenBank/DDBJ whole genome shotgun (WGS) entry which is preliminary data.</text>
</comment>
<accession>A0ABT0ABG8</accession>
<dbReference type="Gene3D" id="2.30.40.10">
    <property type="entry name" value="Urease, subunit C, domain 1"/>
    <property type="match status" value="1"/>
</dbReference>
<dbReference type="InterPro" id="IPR057744">
    <property type="entry name" value="OTAase-like"/>
</dbReference>
<dbReference type="EMBL" id="JALHAT010000008">
    <property type="protein sequence ID" value="MCJ1960543.1"/>
    <property type="molecule type" value="Genomic_DNA"/>
</dbReference>
<feature type="chain" id="PRO_5045798213" evidence="1">
    <location>
        <begin position="29"/>
        <end position="437"/>
    </location>
</feature>
<evidence type="ECO:0000259" key="2">
    <source>
        <dbReference type="Pfam" id="PF01979"/>
    </source>
</evidence>
<dbReference type="CDD" id="cd01299">
    <property type="entry name" value="Met_dep_hydrolase_A"/>
    <property type="match status" value="1"/>
</dbReference>
<dbReference type="SUPFAM" id="SSF51338">
    <property type="entry name" value="Composite domain of metallo-dependent hydrolases"/>
    <property type="match status" value="1"/>
</dbReference>
<proteinExistence type="predicted"/>
<dbReference type="InterPro" id="IPR051781">
    <property type="entry name" value="Metallo-dep_Hydrolase"/>
</dbReference>
<dbReference type="Proteomes" id="UP001162802">
    <property type="component" value="Unassembled WGS sequence"/>
</dbReference>
<name>A0ABT0ABG8_9SPHN</name>
<dbReference type="PANTHER" id="PTHR43135:SF3">
    <property type="entry name" value="ALPHA-D-RIBOSE 1-METHYLPHOSPHONATE 5-TRIPHOSPHATE DIPHOSPHATASE"/>
    <property type="match status" value="1"/>
</dbReference>
<dbReference type="Gene3D" id="3.20.20.140">
    <property type="entry name" value="Metal-dependent hydrolases"/>
    <property type="match status" value="1"/>
</dbReference>
<keyword evidence="4" id="KW-1185">Reference proteome</keyword>
<reference evidence="3" key="1">
    <citation type="submission" date="2022-03" db="EMBL/GenBank/DDBJ databases">
        <title>Identification of a novel bacterium isolated from mangrove sediments.</title>
        <authorList>
            <person name="Pan X."/>
        </authorList>
    </citation>
    <scope>NUCLEOTIDE SEQUENCE</scope>
    <source>
        <strain evidence="3">B2637</strain>
    </source>
</reference>
<dbReference type="Pfam" id="PF01979">
    <property type="entry name" value="Amidohydro_1"/>
    <property type="match status" value="1"/>
</dbReference>
<keyword evidence="1" id="KW-0732">Signal</keyword>
<evidence type="ECO:0000313" key="4">
    <source>
        <dbReference type="Proteomes" id="UP001162802"/>
    </source>
</evidence>
<dbReference type="PANTHER" id="PTHR43135">
    <property type="entry name" value="ALPHA-D-RIBOSE 1-METHYLPHOSPHONATE 5-TRIPHOSPHATE DIPHOSPHATASE"/>
    <property type="match status" value="1"/>
</dbReference>
<dbReference type="InterPro" id="IPR011059">
    <property type="entry name" value="Metal-dep_hydrolase_composite"/>
</dbReference>